<feature type="chain" id="PRO_5015534343" evidence="2">
    <location>
        <begin position="21"/>
        <end position="901"/>
    </location>
</feature>
<evidence type="ECO:0000256" key="2">
    <source>
        <dbReference type="SAM" id="SignalP"/>
    </source>
</evidence>
<organism evidence="4 5">
    <name type="scientific">Neolewinella xylanilytica</name>
    <dbReference type="NCBI Taxonomy" id="1514080"/>
    <lineage>
        <taxon>Bacteria</taxon>
        <taxon>Pseudomonadati</taxon>
        <taxon>Bacteroidota</taxon>
        <taxon>Saprospiria</taxon>
        <taxon>Saprospirales</taxon>
        <taxon>Lewinellaceae</taxon>
        <taxon>Neolewinella</taxon>
    </lineage>
</organism>
<dbReference type="OrthoDB" id="9812921at2"/>
<dbReference type="GO" id="GO:0004177">
    <property type="term" value="F:aminopeptidase activity"/>
    <property type="evidence" value="ECO:0007669"/>
    <property type="project" value="UniProtKB-KW"/>
</dbReference>
<evidence type="ECO:0000313" key="5">
    <source>
        <dbReference type="Proteomes" id="UP000237662"/>
    </source>
</evidence>
<reference evidence="4 5" key="1">
    <citation type="submission" date="2018-02" db="EMBL/GenBank/DDBJ databases">
        <title>Genomic Encyclopedia of Archaeal and Bacterial Type Strains, Phase II (KMG-II): from individual species to whole genera.</title>
        <authorList>
            <person name="Goeker M."/>
        </authorList>
    </citation>
    <scope>NUCLEOTIDE SEQUENCE [LARGE SCALE GENOMIC DNA]</scope>
    <source>
        <strain evidence="4 5">DSM 29526</strain>
    </source>
</reference>
<dbReference type="Gene3D" id="3.90.1580.10">
    <property type="entry name" value="paralog of FGE (formylglycine-generating enzyme)"/>
    <property type="match status" value="1"/>
</dbReference>
<dbReference type="PANTHER" id="PTHR42776">
    <property type="entry name" value="SERINE PEPTIDASE S9 FAMILY MEMBER"/>
    <property type="match status" value="1"/>
</dbReference>
<feature type="signal peptide" evidence="2">
    <location>
        <begin position="1"/>
        <end position="20"/>
    </location>
</feature>
<dbReference type="GO" id="GO:0006508">
    <property type="term" value="P:proteolysis"/>
    <property type="evidence" value="ECO:0007669"/>
    <property type="project" value="InterPro"/>
</dbReference>
<dbReference type="InterPro" id="IPR029058">
    <property type="entry name" value="AB_hydrolase_fold"/>
</dbReference>
<dbReference type="RefSeq" id="WP_104420843.1">
    <property type="nucleotide sequence ID" value="NZ_PTJC01000006.1"/>
</dbReference>
<keyword evidence="2" id="KW-0732">Signal</keyword>
<proteinExistence type="predicted"/>
<name>A0A2S6I5K0_9BACT</name>
<keyword evidence="1" id="KW-0378">Hydrolase</keyword>
<accession>A0A2S6I5K0</accession>
<comment type="caution">
    <text evidence="4">The sequence shown here is derived from an EMBL/GenBank/DDBJ whole genome shotgun (WGS) entry which is preliminary data.</text>
</comment>
<keyword evidence="4" id="KW-0031">Aminopeptidase</keyword>
<evidence type="ECO:0000259" key="3">
    <source>
        <dbReference type="Pfam" id="PF00326"/>
    </source>
</evidence>
<dbReference type="Pfam" id="PF00326">
    <property type="entry name" value="Peptidase_S9"/>
    <property type="match status" value="1"/>
</dbReference>
<protein>
    <submittedName>
        <fullName evidence="4">Dipeptidyl aminopeptidase/acylaminoacyl peptidase</fullName>
    </submittedName>
</protein>
<dbReference type="InterPro" id="IPR042095">
    <property type="entry name" value="SUMF_sf"/>
</dbReference>
<dbReference type="SUPFAM" id="SSF82171">
    <property type="entry name" value="DPP6 N-terminal domain-like"/>
    <property type="match status" value="1"/>
</dbReference>
<keyword evidence="5" id="KW-1185">Reference proteome</keyword>
<evidence type="ECO:0000313" key="4">
    <source>
        <dbReference type="EMBL" id="PPK86409.1"/>
    </source>
</evidence>
<dbReference type="GO" id="GO:0004252">
    <property type="term" value="F:serine-type endopeptidase activity"/>
    <property type="evidence" value="ECO:0007669"/>
    <property type="project" value="TreeGrafter"/>
</dbReference>
<dbReference type="AlphaFoldDB" id="A0A2S6I5K0"/>
<dbReference type="Gene3D" id="3.40.50.1820">
    <property type="entry name" value="alpha/beta hydrolase"/>
    <property type="match status" value="1"/>
</dbReference>
<dbReference type="Proteomes" id="UP000237662">
    <property type="component" value="Unassembled WGS sequence"/>
</dbReference>
<dbReference type="InterPro" id="IPR016187">
    <property type="entry name" value="CTDL_fold"/>
</dbReference>
<evidence type="ECO:0000256" key="1">
    <source>
        <dbReference type="ARBA" id="ARBA00022801"/>
    </source>
</evidence>
<dbReference type="SUPFAM" id="SSF56436">
    <property type="entry name" value="C-type lectin-like"/>
    <property type="match status" value="1"/>
</dbReference>
<keyword evidence="4" id="KW-0645">Protease</keyword>
<feature type="domain" description="Peptidase S9 prolyl oligopeptidase catalytic" evidence="3">
    <location>
        <begin position="465"/>
        <end position="676"/>
    </location>
</feature>
<sequence length="901" mass="101150">MIHRLPTVFFLVFLCTCVSAQQPVSEPGKWTVDDVIHTESMNNVLFSPDGKLVLWSKLRATEDKQQDKFVSNLYLTRLEQVKDGKFMTVQLTNGDESDHSARFDRAGEYVYFLSSRDEGKKLWKISLYGGEAQEVHEFENGIGSIEWMNDTTLLFVSHEGKSLETRKREEEKDDVIVIEDTSSWQIDRIYAYDLKSERIRRITENDKPVAGYSVSKNGHHLAYVLEGSPHQAADAQPKSAYYLRDLRSGTERRILEGLQGPRSLTFTDDGNGLYFTATRSSDPQWDGAGIGQLYYLPLDGKPSEVPLDWEDGVNTIRVVGNDVVADLANRATERVAIYRKGSSRTDIALDTMADHVSLLAFSNDGSRVVLEYSTASRLPVYYIADFSDNAVTDLREIVSLNDKLKKKTITRSEVIEWAGYGGELVTGILYYPTNYQEGRAYPLMLSIHGGPFMVDTDRWSEDWSTYPQLLTQRGAFVLKPNYHGSSNHGLAYLESIKQNYYDPEMEDITAGIDKLIAEGMVDPDSLGTMGWSNGAILTTMLTVRYPDRFKVACPGAGDVNWTSDFGTCEFGVSFDQSYFGGAPWDDTNGKTYNEAYVLKSPIFEMEKVRTPTIIFHGSEDRAVPRDQGWEYYRALQQIAKAPVRFLWFPGQPHDLQKVTHQKRKMEEELAWIDTYLFGKERQDNPALKEDSPLAQLLKMDTVARAGALFGTLAADGTLLPEVVALGKDSISLGRFELTHAQYASFRPDHDFGTYGPNDPVMLGEKAAADYLKWLSGKVGKHVRLPNAEEAMTLQKQARKVAAKENTLNYWAGYAITPEEVTVLRKKIDEVHTPLVKPVGSFAPVQLEGQYIYDLGGNLAERTQQGSFGYSAYDYVDEAAPAESMPASDHVGLRIVVEAVKR</sequence>
<gene>
    <name evidence="4" type="ORF">CLV84_3335</name>
</gene>
<dbReference type="EMBL" id="PTJC01000006">
    <property type="protein sequence ID" value="PPK86409.1"/>
    <property type="molecule type" value="Genomic_DNA"/>
</dbReference>
<dbReference type="SUPFAM" id="SSF53474">
    <property type="entry name" value="alpha/beta-Hydrolases"/>
    <property type="match status" value="1"/>
</dbReference>
<dbReference type="PANTHER" id="PTHR42776:SF27">
    <property type="entry name" value="DIPEPTIDYL PEPTIDASE FAMILY MEMBER 6"/>
    <property type="match status" value="1"/>
</dbReference>
<dbReference type="Gene3D" id="2.120.10.30">
    <property type="entry name" value="TolB, C-terminal domain"/>
    <property type="match status" value="2"/>
</dbReference>
<dbReference type="InterPro" id="IPR001375">
    <property type="entry name" value="Peptidase_S9_cat"/>
</dbReference>
<dbReference type="InterPro" id="IPR011042">
    <property type="entry name" value="6-blade_b-propeller_TolB-like"/>
</dbReference>